<protein>
    <submittedName>
        <fullName evidence="1">Uncharacterized protein</fullName>
    </submittedName>
</protein>
<evidence type="ECO:0000313" key="1">
    <source>
        <dbReference type="EMBL" id="GBD50941.1"/>
    </source>
</evidence>
<dbReference type="EMBL" id="BEYQ01000001">
    <property type="protein sequence ID" value="GBD50941.1"/>
    <property type="molecule type" value="Genomic_DNA"/>
</dbReference>
<gene>
    <name evidence="1" type="ORF">BGM30_00340</name>
</gene>
<reference evidence="2" key="1">
    <citation type="submission" date="2017-12" db="EMBL/GenBank/DDBJ databases">
        <title>Improved Draft Genome Sequence of Microcystis aeruginosa NIES-298, a Microcystin-Producing Cyanobacterium from Lake Kasumigaura, Japan.</title>
        <authorList>
            <person name="Yamaguchi H."/>
            <person name="Suzuki S."/>
            <person name="Kawachi M."/>
        </authorList>
    </citation>
    <scope>NUCLEOTIDE SEQUENCE [LARGE SCALE GENOMIC DNA]</scope>
    <source>
        <strain evidence="2">NIES-298</strain>
    </source>
</reference>
<accession>A0A2H6BL82</accession>
<dbReference type="AlphaFoldDB" id="A0A2H6BL82"/>
<dbReference type="Proteomes" id="UP000236321">
    <property type="component" value="Unassembled WGS sequence"/>
</dbReference>
<sequence>MTRQIHDQFAKEYLEELLASLGTIKKSKKVKSEVQEIDVWFEPASSASRTELPLGLLGKMAATCCLFEPFRNPPSEVEIRSCISKLYAVHGEVLRKAKRTSKTLTEAELPVLWILTPTFSARMIEEVVGIPSSFLPEEGMKEEWGKGVYFSPSLFKTGIVAIHQLPVNEETLWLRVLGKGGTQKRAVEELVQLPEGNPFQENLLEILANWRKSLELRDNLSAEEQEDIMNLSPAYLQQREEWKQEGIQEGIQRGIQEGIQRGSLEGQLSLITSLLEGRFGPLDAELSGLVEQIAQLPISERTGLLLSLANLSRSELLERFREN</sequence>
<comment type="caution">
    <text evidence="1">The sequence shown here is derived from an EMBL/GenBank/DDBJ whole genome shotgun (WGS) entry which is preliminary data.</text>
</comment>
<name>A0A2H6BL82_MICAE</name>
<organism evidence="1 2">
    <name type="scientific">Microcystis aeruginosa NIES-298</name>
    <dbReference type="NCBI Taxonomy" id="449468"/>
    <lineage>
        <taxon>Bacteria</taxon>
        <taxon>Bacillati</taxon>
        <taxon>Cyanobacteriota</taxon>
        <taxon>Cyanophyceae</taxon>
        <taxon>Oscillatoriophycideae</taxon>
        <taxon>Chroococcales</taxon>
        <taxon>Microcystaceae</taxon>
        <taxon>Microcystis</taxon>
    </lineage>
</organism>
<dbReference type="RefSeq" id="WP_103111098.1">
    <property type="nucleotide sequence ID" value="NZ_BEIU01000002.1"/>
</dbReference>
<evidence type="ECO:0000313" key="2">
    <source>
        <dbReference type="Proteomes" id="UP000236321"/>
    </source>
</evidence>
<proteinExistence type="predicted"/>